<dbReference type="Pfam" id="PF05623">
    <property type="entry name" value="DUF789"/>
    <property type="match status" value="2"/>
</dbReference>
<sequence>MRPSAKSRVNGLSNIDSFLVHTAPSCVLLEEDKGVPVFSLSSLWSHGFEEASAYGSQVPLSCFGASQVSQVYTPSLSAIRLFASDAHSSRDSREYYTSDEDRVEAVCSDSSSSCSEANTSDSEDGNCDLHPSSWIAVAWYPLYALNKVAASRRDLNACFLTFHALGGAPAAGHSAETELAFARRRQAAGANAAFLPAFAFVPYKMQGRLWAEDERSGSVHAGMAEAALRLHEELKSRHSDLVFFLQNSPARRREASHF</sequence>
<proteinExistence type="predicted"/>
<keyword evidence="2" id="KW-1185">Reference proteome</keyword>
<dbReference type="PANTHER" id="PTHR31343">
    <property type="entry name" value="T15D22.8"/>
    <property type="match status" value="1"/>
</dbReference>
<dbReference type="Proteomes" id="UP001445335">
    <property type="component" value="Unassembled WGS sequence"/>
</dbReference>
<protein>
    <submittedName>
        <fullName evidence="1">Uncharacterized protein</fullName>
    </submittedName>
</protein>
<organism evidence="1 2">
    <name type="scientific">Elliptochloris bilobata</name>
    <dbReference type="NCBI Taxonomy" id="381761"/>
    <lineage>
        <taxon>Eukaryota</taxon>
        <taxon>Viridiplantae</taxon>
        <taxon>Chlorophyta</taxon>
        <taxon>core chlorophytes</taxon>
        <taxon>Trebouxiophyceae</taxon>
        <taxon>Trebouxiophyceae incertae sedis</taxon>
        <taxon>Elliptochloris clade</taxon>
        <taxon>Elliptochloris</taxon>
    </lineage>
</organism>
<comment type="caution">
    <text evidence="1">The sequence shown here is derived from an EMBL/GenBank/DDBJ whole genome shotgun (WGS) entry which is preliminary data.</text>
</comment>
<evidence type="ECO:0000313" key="2">
    <source>
        <dbReference type="Proteomes" id="UP001445335"/>
    </source>
</evidence>
<name>A0AAW1RXY3_9CHLO</name>
<dbReference type="EMBL" id="JALJOU010000019">
    <property type="protein sequence ID" value="KAK9838258.1"/>
    <property type="molecule type" value="Genomic_DNA"/>
</dbReference>
<dbReference type="AlphaFoldDB" id="A0AAW1RXY3"/>
<dbReference type="PANTHER" id="PTHR31343:SF42">
    <property type="entry name" value="T15D22.8"/>
    <property type="match status" value="1"/>
</dbReference>
<evidence type="ECO:0000313" key="1">
    <source>
        <dbReference type="EMBL" id="KAK9838258.1"/>
    </source>
</evidence>
<reference evidence="1 2" key="1">
    <citation type="journal article" date="2024" name="Nat. Commun.">
        <title>Phylogenomics reveals the evolutionary origins of lichenization in chlorophyte algae.</title>
        <authorList>
            <person name="Puginier C."/>
            <person name="Libourel C."/>
            <person name="Otte J."/>
            <person name="Skaloud P."/>
            <person name="Haon M."/>
            <person name="Grisel S."/>
            <person name="Petersen M."/>
            <person name="Berrin J.G."/>
            <person name="Delaux P.M."/>
            <person name="Dal Grande F."/>
            <person name="Keller J."/>
        </authorList>
    </citation>
    <scope>NUCLEOTIDE SEQUENCE [LARGE SCALE GENOMIC DNA]</scope>
    <source>
        <strain evidence="1 2">SAG 245.80</strain>
    </source>
</reference>
<gene>
    <name evidence="1" type="ORF">WJX81_000728</name>
</gene>
<dbReference type="InterPro" id="IPR008507">
    <property type="entry name" value="DUF789"/>
</dbReference>
<accession>A0AAW1RXY3</accession>